<keyword evidence="1" id="KW-1133">Transmembrane helix</keyword>
<evidence type="ECO:0000259" key="2">
    <source>
        <dbReference type="Pfam" id="PF12158"/>
    </source>
</evidence>
<accession>A0A1H6K552</accession>
<dbReference type="EMBL" id="LT629973">
    <property type="protein sequence ID" value="SEH70488.1"/>
    <property type="molecule type" value="Genomic_DNA"/>
</dbReference>
<feature type="transmembrane region" description="Helical" evidence="1">
    <location>
        <begin position="16"/>
        <end position="35"/>
    </location>
</feature>
<dbReference type="Pfam" id="PF12158">
    <property type="entry name" value="DUF3592"/>
    <property type="match status" value="1"/>
</dbReference>
<reference evidence="4" key="1">
    <citation type="submission" date="2016-09" db="EMBL/GenBank/DDBJ databases">
        <authorList>
            <person name="Koehorst J."/>
        </authorList>
    </citation>
    <scope>NUCLEOTIDE SEQUENCE [LARGE SCALE GENOMIC DNA]</scope>
</reference>
<evidence type="ECO:0000313" key="3">
    <source>
        <dbReference type="EMBL" id="SEH70488.1"/>
    </source>
</evidence>
<dbReference type="Proteomes" id="UP000176204">
    <property type="component" value="Chromosome I"/>
</dbReference>
<organism evidence="3 4">
    <name type="scientific">Akkermansia glycaniphila</name>
    <dbReference type="NCBI Taxonomy" id="1679444"/>
    <lineage>
        <taxon>Bacteria</taxon>
        <taxon>Pseudomonadati</taxon>
        <taxon>Verrucomicrobiota</taxon>
        <taxon>Verrucomicrobiia</taxon>
        <taxon>Verrucomicrobiales</taxon>
        <taxon>Akkermansiaceae</taxon>
        <taxon>Akkermansia</taxon>
    </lineage>
</organism>
<keyword evidence="4" id="KW-1185">Reference proteome</keyword>
<evidence type="ECO:0000256" key="1">
    <source>
        <dbReference type="SAM" id="Phobius"/>
    </source>
</evidence>
<dbReference type="AlphaFoldDB" id="A0A1H6K552"/>
<dbReference type="KEGG" id="agl:PYTT_0104"/>
<name>A0A1H6K552_9BACT</name>
<keyword evidence="1" id="KW-0472">Membrane</keyword>
<feature type="domain" description="DUF3592" evidence="2">
    <location>
        <begin position="61"/>
        <end position="128"/>
    </location>
</feature>
<evidence type="ECO:0000313" key="4">
    <source>
        <dbReference type="Proteomes" id="UP000176204"/>
    </source>
</evidence>
<dbReference type="RefSeq" id="WP_083076355.1">
    <property type="nucleotide sequence ID" value="NZ_LT629973.1"/>
</dbReference>
<sequence length="273" mass="30669">MPTKKRKCRRNPRRDAWWGIGVSGVLMLAFGTAAVCDSHNMWQSYEALQWKACPVQKVEKKVKSSHGRRGGGTSTSWICHYTYRGVAYKTNEKGCGEFDSGRSTRQLKKWQVYVNPANPSEAVMSRGVSVWQWIGLAVLVLVTLALAVVFALMVRFYRRNFAGQPVKAEKKVRADVAGPRVCKWDCYGSPEKLLNALSGSSEVATVENVQDEADGVQVVALKGGRFQLCTGRDAEWTEVLASPEMSRDEVLRWMRDYRDGESIRVLTQGWQVL</sequence>
<gene>
    <name evidence="3" type="ORF">PYTT_0104</name>
</gene>
<feature type="transmembrane region" description="Helical" evidence="1">
    <location>
        <begin position="130"/>
        <end position="154"/>
    </location>
</feature>
<protein>
    <recommendedName>
        <fullName evidence="2">DUF3592 domain-containing protein</fullName>
    </recommendedName>
</protein>
<proteinExistence type="predicted"/>
<keyword evidence="1" id="KW-0812">Transmembrane</keyword>
<dbReference type="InterPro" id="IPR021994">
    <property type="entry name" value="DUF3592"/>
</dbReference>